<evidence type="ECO:0000256" key="1">
    <source>
        <dbReference type="SAM" id="Phobius"/>
    </source>
</evidence>
<evidence type="ECO:0000313" key="3">
    <source>
        <dbReference type="EMBL" id="SMX34659.1"/>
    </source>
</evidence>
<dbReference type="RefSeq" id="WP_093962117.1">
    <property type="nucleotide sequence ID" value="NZ_FXYG01000001.1"/>
</dbReference>
<name>A0A238JVG9_9RHOB</name>
<organism evidence="3 4">
    <name type="scientific">Ruegeria arenilitoris</name>
    <dbReference type="NCBI Taxonomy" id="1173585"/>
    <lineage>
        <taxon>Bacteria</taxon>
        <taxon>Pseudomonadati</taxon>
        <taxon>Pseudomonadota</taxon>
        <taxon>Alphaproteobacteria</taxon>
        <taxon>Rhodobacterales</taxon>
        <taxon>Roseobacteraceae</taxon>
        <taxon>Ruegeria</taxon>
    </lineage>
</organism>
<dbReference type="EMBL" id="FXYG01000001">
    <property type="protein sequence ID" value="SMX34659.1"/>
    <property type="molecule type" value="Genomic_DNA"/>
</dbReference>
<dbReference type="AlphaFoldDB" id="A0A238JVG9"/>
<keyword evidence="1" id="KW-1133">Transmembrane helix</keyword>
<gene>
    <name evidence="3" type="ORF">RUA8715_00566</name>
</gene>
<keyword evidence="1" id="KW-0472">Membrane</keyword>
<accession>A0A238JVG9</accession>
<dbReference type="Proteomes" id="UP000202485">
    <property type="component" value="Unassembled WGS sequence"/>
</dbReference>
<keyword evidence="1" id="KW-0812">Transmembrane</keyword>
<feature type="transmembrane region" description="Helical" evidence="1">
    <location>
        <begin position="20"/>
        <end position="45"/>
    </location>
</feature>
<feature type="domain" description="TadE-like" evidence="2">
    <location>
        <begin position="17"/>
        <end position="59"/>
    </location>
</feature>
<sequence>MTGNLNMLRAFWRREHGSALVELGMVVPLFLVLVFGILEYGRLYWSTTMAQKAMQKASRLATVGPPLCGAMPATHTLAGGAPATTKFGALCRSGSICATPNLPAPCQLDASTAYGSRIWDEIEMLLPPGATAANVQITYSHDPRLGFLGGPYTPVVTAELVNLDYDFALPIGPLVALAAGNPAISASSPNTISIPTMSTSVPAEDLAIGAVE</sequence>
<dbReference type="OrthoDB" id="7856227at2"/>
<dbReference type="InterPro" id="IPR012495">
    <property type="entry name" value="TadE-like_dom"/>
</dbReference>
<proteinExistence type="predicted"/>
<protein>
    <submittedName>
        <fullName evidence="3">TadE-like protein</fullName>
    </submittedName>
</protein>
<evidence type="ECO:0000259" key="2">
    <source>
        <dbReference type="Pfam" id="PF07811"/>
    </source>
</evidence>
<dbReference type="Pfam" id="PF07811">
    <property type="entry name" value="TadE"/>
    <property type="match status" value="1"/>
</dbReference>
<reference evidence="4" key="1">
    <citation type="submission" date="2017-05" db="EMBL/GenBank/DDBJ databases">
        <authorList>
            <person name="Rodrigo-Torres L."/>
            <person name="Arahal R. D."/>
            <person name="Lucena T."/>
        </authorList>
    </citation>
    <scope>NUCLEOTIDE SEQUENCE [LARGE SCALE GENOMIC DNA]</scope>
    <source>
        <strain evidence="4">CECT 8715</strain>
    </source>
</reference>
<evidence type="ECO:0000313" key="4">
    <source>
        <dbReference type="Proteomes" id="UP000202485"/>
    </source>
</evidence>
<keyword evidence="4" id="KW-1185">Reference proteome</keyword>